<evidence type="ECO:0000313" key="2">
    <source>
        <dbReference type="Proteomes" id="UP001348265"/>
    </source>
</evidence>
<proteinExistence type="predicted"/>
<organism evidence="1 2">
    <name type="scientific">Streptomyces chrestomyceticus</name>
    <dbReference type="NCBI Taxonomy" id="68185"/>
    <lineage>
        <taxon>Bacteria</taxon>
        <taxon>Bacillati</taxon>
        <taxon>Actinomycetota</taxon>
        <taxon>Actinomycetes</taxon>
        <taxon>Kitasatosporales</taxon>
        <taxon>Streptomycetaceae</taxon>
        <taxon>Streptomyces</taxon>
    </lineage>
</organism>
<accession>A0ABU7WQI4</accession>
<keyword evidence="2" id="KW-1185">Reference proteome</keyword>
<evidence type="ECO:0000313" key="1">
    <source>
        <dbReference type="EMBL" id="MEF3113672.1"/>
    </source>
</evidence>
<dbReference type="RefSeq" id="WP_331786278.1">
    <property type="nucleotide sequence ID" value="NZ_JAVFKM010000004.1"/>
</dbReference>
<reference evidence="1 2" key="1">
    <citation type="submission" date="2023-08" db="EMBL/GenBank/DDBJ databases">
        <authorList>
            <person name="Sharma P."/>
            <person name="Verma V."/>
            <person name="Mohan M.K."/>
            <person name="Dubey A.K."/>
        </authorList>
    </citation>
    <scope>NUCLEOTIDE SEQUENCE [LARGE SCALE GENOMIC DNA]</scope>
    <source>
        <strain evidence="1 2">ADP4</strain>
    </source>
</reference>
<comment type="caution">
    <text evidence="1">The sequence shown here is derived from an EMBL/GenBank/DDBJ whole genome shotgun (WGS) entry which is preliminary data.</text>
</comment>
<gene>
    <name evidence="1" type="ORF">RB636_10745</name>
</gene>
<dbReference type="Proteomes" id="UP001348265">
    <property type="component" value="Unassembled WGS sequence"/>
</dbReference>
<protein>
    <submittedName>
        <fullName evidence="1">Uncharacterized protein</fullName>
    </submittedName>
</protein>
<name>A0ABU7WQI4_9ACTN</name>
<sequence length="119" mass="12914">MTARREVEELVNEGMPSEDAPLEDIEKAERLLESIIPPVTDEEAQMLATAFGPDECYGLASSLMHVIETAPGAGTASYLQDADNWWVQRLNARVAAGREIAETGHDAMCPDHMGGQGCR</sequence>
<dbReference type="EMBL" id="JAVFKM010000004">
    <property type="protein sequence ID" value="MEF3113672.1"/>
    <property type="molecule type" value="Genomic_DNA"/>
</dbReference>